<dbReference type="AlphaFoldDB" id="A0A2C9K9L1"/>
<evidence type="ECO:0000256" key="1">
    <source>
        <dbReference type="ARBA" id="ARBA00022801"/>
    </source>
</evidence>
<dbReference type="OrthoDB" id="5857104at2759"/>
<protein>
    <recommendedName>
        <fullName evidence="3">Helicase C-terminal domain-containing protein</fullName>
    </recommendedName>
</protein>
<accession>A0A2C9K9L1</accession>
<dbReference type="Proteomes" id="UP000076420">
    <property type="component" value="Unassembled WGS sequence"/>
</dbReference>
<dbReference type="PANTHER" id="PTHR47161:SF1">
    <property type="entry name" value="LYMPHOID-SPECIFIC HELICASE"/>
    <property type="match status" value="1"/>
</dbReference>
<dbReference type="GO" id="GO:0044027">
    <property type="term" value="P:negative regulation of gene expression via chromosomal CpG island methylation"/>
    <property type="evidence" value="ECO:0007669"/>
    <property type="project" value="TreeGrafter"/>
</dbReference>
<evidence type="ECO:0000256" key="2">
    <source>
        <dbReference type="SAM" id="SignalP"/>
    </source>
</evidence>
<dbReference type="Gene3D" id="3.40.50.300">
    <property type="entry name" value="P-loop containing nucleotide triphosphate hydrolases"/>
    <property type="match status" value="1"/>
</dbReference>
<dbReference type="InterPro" id="IPR049730">
    <property type="entry name" value="SNF2/RAD54-like_C"/>
</dbReference>
<keyword evidence="1" id="KW-0378">Hydrolase</keyword>
<evidence type="ECO:0000313" key="4">
    <source>
        <dbReference type="EnsemblMetazoa" id="BGLB016765-PA"/>
    </source>
</evidence>
<evidence type="ECO:0000313" key="5">
    <source>
        <dbReference type="Proteomes" id="UP000076420"/>
    </source>
</evidence>
<keyword evidence="2" id="KW-0732">Signal</keyword>
<dbReference type="KEGG" id="bgt:106052017"/>
<dbReference type="PROSITE" id="PS51194">
    <property type="entry name" value="HELICASE_CTER"/>
    <property type="match status" value="1"/>
</dbReference>
<dbReference type="InterPro" id="IPR027417">
    <property type="entry name" value="P-loop_NTPase"/>
</dbReference>
<dbReference type="GO" id="GO:0005721">
    <property type="term" value="C:pericentric heterochromatin"/>
    <property type="evidence" value="ECO:0007669"/>
    <property type="project" value="TreeGrafter"/>
</dbReference>
<dbReference type="VEuPathDB" id="VectorBase:BGLB016765"/>
<feature type="chain" id="PRO_5012880720" description="Helicase C-terminal domain-containing protein" evidence="2">
    <location>
        <begin position="23"/>
        <end position="222"/>
    </location>
</feature>
<dbReference type="SMART" id="SM00490">
    <property type="entry name" value="HELICc"/>
    <property type="match status" value="1"/>
</dbReference>
<dbReference type="InterPro" id="IPR001650">
    <property type="entry name" value="Helicase_C-like"/>
</dbReference>
<dbReference type="EnsemblMetazoa" id="BGLB016765-RA">
    <property type="protein sequence ID" value="BGLB016765-PA"/>
    <property type="gene ID" value="BGLB016765"/>
</dbReference>
<dbReference type="GO" id="GO:0016787">
    <property type="term" value="F:hydrolase activity"/>
    <property type="evidence" value="ECO:0007669"/>
    <property type="project" value="UniProtKB-KW"/>
</dbReference>
<dbReference type="GO" id="GO:0005634">
    <property type="term" value="C:nucleus"/>
    <property type="evidence" value="ECO:0007669"/>
    <property type="project" value="TreeGrafter"/>
</dbReference>
<reference evidence="4" key="1">
    <citation type="submission" date="2020-05" db="UniProtKB">
        <authorList>
            <consortium name="EnsemblMetazoa"/>
        </authorList>
    </citation>
    <scope>IDENTIFICATION</scope>
    <source>
        <strain evidence="4">BB02</strain>
    </source>
</reference>
<evidence type="ECO:0000259" key="3">
    <source>
        <dbReference type="PROSITE" id="PS51194"/>
    </source>
</evidence>
<sequence>MTFQVWCITFTWVLLFSQMTRMLDLIQDFCHIRGYGYCRLDGSDNIDDRKESMREFNKRGSDKFIFLLSTRAGGLGINLTAADTVIIFDSDWNPQCDLQAQDRCHRIGQNKPVVVYRLVSANTIDEKIIERAAAKRKLEKLIIHKGKFKSGNFMARGKAISPEELRALLQSKDHDAVVNKDDFIISESELSSLLDRSDLIKKWKMCKFSSCFFNADLKSRVK</sequence>
<proteinExistence type="predicted"/>
<dbReference type="SUPFAM" id="SSF52540">
    <property type="entry name" value="P-loop containing nucleoside triphosphate hydrolases"/>
    <property type="match status" value="1"/>
</dbReference>
<dbReference type="CDD" id="cd18793">
    <property type="entry name" value="SF2_C_SNF"/>
    <property type="match status" value="1"/>
</dbReference>
<dbReference type="GO" id="GO:0031508">
    <property type="term" value="P:pericentric heterochromatin formation"/>
    <property type="evidence" value="ECO:0007669"/>
    <property type="project" value="TreeGrafter"/>
</dbReference>
<dbReference type="GO" id="GO:0003682">
    <property type="term" value="F:chromatin binding"/>
    <property type="evidence" value="ECO:0007669"/>
    <property type="project" value="TreeGrafter"/>
</dbReference>
<dbReference type="GO" id="GO:0006346">
    <property type="term" value="P:DNA methylation-dependent constitutive heterochromatin formation"/>
    <property type="evidence" value="ECO:0007669"/>
    <property type="project" value="TreeGrafter"/>
</dbReference>
<gene>
    <name evidence="4" type="primary">106052017</name>
</gene>
<dbReference type="STRING" id="6526.A0A2C9K9L1"/>
<feature type="domain" description="Helicase C-terminal" evidence="3">
    <location>
        <begin position="2"/>
        <end position="149"/>
    </location>
</feature>
<organism evidence="4 5">
    <name type="scientific">Biomphalaria glabrata</name>
    <name type="common">Bloodfluke planorb</name>
    <name type="synonym">Freshwater snail</name>
    <dbReference type="NCBI Taxonomy" id="6526"/>
    <lineage>
        <taxon>Eukaryota</taxon>
        <taxon>Metazoa</taxon>
        <taxon>Spiralia</taxon>
        <taxon>Lophotrochozoa</taxon>
        <taxon>Mollusca</taxon>
        <taxon>Gastropoda</taxon>
        <taxon>Heterobranchia</taxon>
        <taxon>Euthyneura</taxon>
        <taxon>Panpulmonata</taxon>
        <taxon>Hygrophila</taxon>
        <taxon>Lymnaeoidea</taxon>
        <taxon>Planorbidae</taxon>
        <taxon>Biomphalaria</taxon>
    </lineage>
</organism>
<name>A0A2C9K9L1_BIOGL</name>
<feature type="signal peptide" evidence="2">
    <location>
        <begin position="1"/>
        <end position="22"/>
    </location>
</feature>
<dbReference type="PANTHER" id="PTHR47161">
    <property type="entry name" value="LYMPHOID-SPECIFIC HELICASE"/>
    <property type="match status" value="1"/>
</dbReference>
<dbReference type="VEuPathDB" id="VectorBase:BGLAX_031348"/>
<dbReference type="Pfam" id="PF00271">
    <property type="entry name" value="Helicase_C"/>
    <property type="match status" value="1"/>
</dbReference>